<proteinExistence type="predicted"/>
<dbReference type="CDD" id="cd10911">
    <property type="entry name" value="PIN_LabA"/>
    <property type="match status" value="1"/>
</dbReference>
<accession>A0A2H0RAN9</accession>
<dbReference type="Pfam" id="PF01936">
    <property type="entry name" value="NYN"/>
    <property type="match status" value="1"/>
</dbReference>
<name>A0A2H0RAN9_UNCKA</name>
<reference evidence="2 3" key="1">
    <citation type="submission" date="2017-09" db="EMBL/GenBank/DDBJ databases">
        <title>Depth-based differentiation of microbial function through sediment-hosted aquifers and enrichment of novel symbionts in the deep terrestrial subsurface.</title>
        <authorList>
            <person name="Probst A.J."/>
            <person name="Ladd B."/>
            <person name="Jarett J.K."/>
            <person name="Geller-Mcgrath D.E."/>
            <person name="Sieber C.M."/>
            <person name="Emerson J.B."/>
            <person name="Anantharaman K."/>
            <person name="Thomas B.C."/>
            <person name="Malmstrom R."/>
            <person name="Stieglmeier M."/>
            <person name="Klingl A."/>
            <person name="Woyke T."/>
            <person name="Ryan C.M."/>
            <person name="Banfield J.F."/>
        </authorList>
    </citation>
    <scope>NUCLEOTIDE SEQUENCE [LARGE SCALE GENOMIC DNA]</scope>
    <source>
        <strain evidence="2">CG10_big_fil_rev_8_21_14_0_10_32_10</strain>
    </source>
</reference>
<organism evidence="2 3">
    <name type="scientific">candidate division WWE3 bacterium CG10_big_fil_rev_8_21_14_0_10_32_10</name>
    <dbReference type="NCBI Taxonomy" id="1975090"/>
    <lineage>
        <taxon>Bacteria</taxon>
        <taxon>Katanobacteria</taxon>
    </lineage>
</organism>
<comment type="caution">
    <text evidence="2">The sequence shown here is derived from an EMBL/GenBank/DDBJ whole genome shotgun (WGS) entry which is preliminary data.</text>
</comment>
<evidence type="ECO:0000313" key="3">
    <source>
        <dbReference type="Proteomes" id="UP000230214"/>
    </source>
</evidence>
<gene>
    <name evidence="2" type="ORF">COV24_02305</name>
</gene>
<dbReference type="PANTHER" id="PTHR35458:SF8">
    <property type="entry name" value="SLR0650 PROTEIN"/>
    <property type="match status" value="1"/>
</dbReference>
<dbReference type="EMBL" id="PCXU01000020">
    <property type="protein sequence ID" value="PIR43520.1"/>
    <property type="molecule type" value="Genomic_DNA"/>
</dbReference>
<evidence type="ECO:0000313" key="2">
    <source>
        <dbReference type="EMBL" id="PIR43520.1"/>
    </source>
</evidence>
<dbReference type="PANTHER" id="PTHR35458">
    <property type="entry name" value="SLR0755 PROTEIN"/>
    <property type="match status" value="1"/>
</dbReference>
<protein>
    <recommendedName>
        <fullName evidence="1">NYN domain-containing protein</fullName>
    </recommendedName>
</protein>
<dbReference type="GO" id="GO:0004540">
    <property type="term" value="F:RNA nuclease activity"/>
    <property type="evidence" value="ECO:0007669"/>
    <property type="project" value="InterPro"/>
</dbReference>
<dbReference type="Gene3D" id="3.40.50.1010">
    <property type="entry name" value="5'-nuclease"/>
    <property type="match status" value="1"/>
</dbReference>
<dbReference type="Proteomes" id="UP000230214">
    <property type="component" value="Unassembled WGS sequence"/>
</dbReference>
<dbReference type="InterPro" id="IPR021139">
    <property type="entry name" value="NYN"/>
</dbReference>
<dbReference type="InterPro" id="IPR047140">
    <property type="entry name" value="LabA"/>
</dbReference>
<feature type="domain" description="NYN" evidence="1">
    <location>
        <begin position="12"/>
        <end position="160"/>
    </location>
</feature>
<evidence type="ECO:0000259" key="1">
    <source>
        <dbReference type="Pfam" id="PF01936"/>
    </source>
</evidence>
<dbReference type="AlphaFoldDB" id="A0A2H0RAN9"/>
<sequence>MAYKNVNFKEQRVGVFIDVQNMYYSCKNLYSSTLNFGEVLQTAVGDRNLIRAFAYVIKADVGKEQDFFDALESQGYEVRAKDLQIFSGGAKKGDWDVGLTIDAVTLAAKVDVVVLVTGDGDYIPLVRYLQNTQGCKVEVLSFKKTTSSALIESVDIFTDLAEDTKRFLVNYKRKG</sequence>